<gene>
    <name evidence="15" type="ORF">GNLVRS02_ARAD1B06094g</name>
</gene>
<keyword evidence="3" id="KW-0547">Nucleotide-binding</keyword>
<evidence type="ECO:0000259" key="14">
    <source>
        <dbReference type="PROSITE" id="PS51194"/>
    </source>
</evidence>
<dbReference type="SUPFAM" id="SSF52540">
    <property type="entry name" value="P-loop containing nucleoside triphosphate hydrolases"/>
    <property type="match status" value="2"/>
</dbReference>
<dbReference type="InterPro" id="IPR017907">
    <property type="entry name" value="Znf_RING_CS"/>
</dbReference>
<dbReference type="GO" id="GO:0008094">
    <property type="term" value="F:ATP-dependent activity, acting on DNA"/>
    <property type="evidence" value="ECO:0007669"/>
    <property type="project" value="TreeGrafter"/>
</dbReference>
<dbReference type="Pfam" id="PF00176">
    <property type="entry name" value="SNF2-rel_dom"/>
    <property type="match status" value="1"/>
</dbReference>
<feature type="domain" description="RING-type" evidence="12">
    <location>
        <begin position="831"/>
        <end position="883"/>
    </location>
</feature>
<dbReference type="InterPro" id="IPR001841">
    <property type="entry name" value="Znf_RING"/>
</dbReference>
<evidence type="ECO:0000256" key="10">
    <source>
        <dbReference type="SAM" id="Coils"/>
    </source>
</evidence>
<dbReference type="EMBL" id="HG937692">
    <property type="protein sequence ID" value="CDP36135.1"/>
    <property type="molecule type" value="Genomic_DNA"/>
</dbReference>
<evidence type="ECO:0000313" key="15">
    <source>
        <dbReference type="EMBL" id="CDP36135.1"/>
    </source>
</evidence>
<dbReference type="GO" id="GO:0016787">
    <property type="term" value="F:hydrolase activity"/>
    <property type="evidence" value="ECO:0007669"/>
    <property type="project" value="UniProtKB-KW"/>
</dbReference>
<feature type="compositionally biased region" description="Polar residues" evidence="11">
    <location>
        <begin position="153"/>
        <end position="195"/>
    </location>
</feature>
<dbReference type="PhylomeDB" id="A0A060T4V2"/>
<protein>
    <submittedName>
        <fullName evidence="15">ARAD1B06094p</fullName>
    </submittedName>
</protein>
<evidence type="ECO:0000259" key="12">
    <source>
        <dbReference type="PROSITE" id="PS50089"/>
    </source>
</evidence>
<keyword evidence="6" id="KW-0347">Helicase</keyword>
<feature type="region of interest" description="Disordered" evidence="11">
    <location>
        <begin position="1"/>
        <end position="216"/>
    </location>
</feature>
<dbReference type="CDD" id="cd18793">
    <property type="entry name" value="SF2_C_SNF"/>
    <property type="match status" value="1"/>
</dbReference>
<comment type="similarity">
    <text evidence="1">Belongs to the SNF2/RAD54 helicase family.</text>
</comment>
<dbReference type="GO" id="GO:0004386">
    <property type="term" value="F:helicase activity"/>
    <property type="evidence" value="ECO:0007669"/>
    <property type="project" value="UniProtKB-KW"/>
</dbReference>
<feature type="region of interest" description="Disordered" evidence="11">
    <location>
        <begin position="584"/>
        <end position="608"/>
    </location>
</feature>
<dbReference type="Gene3D" id="1.20.120.850">
    <property type="entry name" value="SWI2/SNF2 ATPases, N-terminal domain"/>
    <property type="match status" value="1"/>
</dbReference>
<feature type="region of interest" description="Disordered" evidence="11">
    <location>
        <begin position="387"/>
        <end position="408"/>
    </location>
</feature>
<feature type="region of interest" description="Disordered" evidence="11">
    <location>
        <begin position="955"/>
        <end position="982"/>
    </location>
</feature>
<organism evidence="15">
    <name type="scientific">Blastobotrys adeninivorans</name>
    <name type="common">Yeast</name>
    <name type="synonym">Arxula adeninivorans</name>
    <dbReference type="NCBI Taxonomy" id="409370"/>
    <lineage>
        <taxon>Eukaryota</taxon>
        <taxon>Fungi</taxon>
        <taxon>Dikarya</taxon>
        <taxon>Ascomycota</taxon>
        <taxon>Saccharomycotina</taxon>
        <taxon>Dipodascomycetes</taxon>
        <taxon>Dipodascales</taxon>
        <taxon>Trichomonascaceae</taxon>
        <taxon>Blastobotrys</taxon>
    </lineage>
</organism>
<dbReference type="GO" id="GO:0005634">
    <property type="term" value="C:nucleus"/>
    <property type="evidence" value="ECO:0007669"/>
    <property type="project" value="TreeGrafter"/>
</dbReference>
<sequence>MSPDTLSHSLPYSLERPELENDPWVPHVDSSVHHATSNGGAASGVDAEIGQGHDTGLMIESEPLIGSGPPPTIPFEHQKSENGPSGGQHPGSNIDAQAHELFNTSESQTTVGTAPNHSVKEEIILDETDDEEGDDNDDDEIEVERVVEKKNPDSGTSSSYSAPLTPATSSNDPSRSTAPLKRSYSSLFQNPSSVVDLTDDDPSDSRKRPSPHADSELEVVRVTKIPRPGDSLSLAGVHKIPVYQNLELIEKTLLPSLNGQNRDYALRIVRLLKNKVESAHQRERLLLYQMEKQRSRIQELSALARDQPPESNIRTALHSLVTSSTTTHNLLHQVKKELEQIQSQKQFLFHTLRNDYKTDYQYLVEGRLEDLQSESIDYTDGDYSDFKLEGSRSSSQQRPSSLFSSTQHYNGPFAGPSSSLHYDRTFEVDLKGLLDTIPWNSGLNGSDRTGTPEELKVSLLEHQKMGLSWLQAKEDKLKGGILADDMGLGKTIQILALLVSRKSEDPKCKTTLVIAPVALLRQWEREIQTKVKREHALKVYVHHSSSKKLLRNWEAMSQYDVVITTYGLISREYREHKALGIEQANNSEAATPSDSGISRPNTPRDNYKNSPFYTHKWFRVVLDEAQYIKNKNTLAAKACSELEAEFRWCLSGTPMQNKVDELYSLIKFLRIKPYCEEKRFARDIGSGLRGAMSESSIQKLRALLSAILLRRTKKSEVDGRPILTLPPRTVELTENVFDKDEEAYYRQLETGYAERVSKYFKANTVGKNYSSILTLLLRLRQACCHPALIAKSEQQKREKKLKEASPHTLKQARRLSPDVVQRVKELETFECPICCDAVDPSVVMITACGHYMCDDCMTRFFSQEGREHGDDGDESCGECPSCKRTISESKMIDYDTFRLVHVMLLSDSEVNQLRKQEQRRRNEEQKRVQEAIRKRRERIQDNEMFHDEFTNQFFDLDANDDDKQDSRKDSEDNIDKHEGLKDEDFNDFMEMQGIQDTGDVKNEVVDVKHEEVKDVKSEDVKHEDVKDIKDEDVKDISALDISDIDDMDEKFGNDENRLIVRELGLEKLFPDGWISSTKIDKCMELVNQIQQEFPGEKVIIFSQFTSLLDLLNVPLILKGYDYLRYDGSMTATARNETVIEFFDNPEKVLMLVSLKAGNVGLTLTCASHVIIMDPFWNPFVEEQAIDRAHRIGQERPVYVHRLAIKNSVEDRILSLQEEKRKLINAALDEGAFHSASRLDTSQLMYLFGLQNRD</sequence>
<evidence type="ECO:0000256" key="4">
    <source>
        <dbReference type="ARBA" id="ARBA00022771"/>
    </source>
</evidence>
<evidence type="ECO:0000256" key="5">
    <source>
        <dbReference type="ARBA" id="ARBA00022801"/>
    </source>
</evidence>
<dbReference type="InterPro" id="IPR014001">
    <property type="entry name" value="Helicase_ATP-bd"/>
</dbReference>
<dbReference type="PROSITE" id="PS51194">
    <property type="entry name" value="HELICASE_CTER"/>
    <property type="match status" value="1"/>
</dbReference>
<keyword evidence="8" id="KW-0067">ATP-binding</keyword>
<dbReference type="SUPFAM" id="SSF57850">
    <property type="entry name" value="RING/U-box"/>
    <property type="match status" value="1"/>
</dbReference>
<evidence type="ECO:0000256" key="6">
    <source>
        <dbReference type="ARBA" id="ARBA00022806"/>
    </source>
</evidence>
<keyword evidence="10" id="KW-0175">Coiled coil</keyword>
<dbReference type="PROSITE" id="PS51192">
    <property type="entry name" value="HELICASE_ATP_BIND_1"/>
    <property type="match status" value="1"/>
</dbReference>
<keyword evidence="4 9" id="KW-0863">Zinc-finger</keyword>
<evidence type="ECO:0000256" key="3">
    <source>
        <dbReference type="ARBA" id="ARBA00022741"/>
    </source>
</evidence>
<dbReference type="GO" id="GO:0008270">
    <property type="term" value="F:zinc ion binding"/>
    <property type="evidence" value="ECO:0007669"/>
    <property type="project" value="UniProtKB-KW"/>
</dbReference>
<dbReference type="Gene3D" id="3.30.40.10">
    <property type="entry name" value="Zinc/RING finger domain, C3HC4 (zinc finger)"/>
    <property type="match status" value="1"/>
</dbReference>
<dbReference type="PANTHER" id="PTHR45626">
    <property type="entry name" value="TRANSCRIPTION TERMINATION FACTOR 2-RELATED"/>
    <property type="match status" value="1"/>
</dbReference>
<dbReference type="InterPro" id="IPR050628">
    <property type="entry name" value="SNF2_RAD54_helicase_TF"/>
</dbReference>
<evidence type="ECO:0000256" key="9">
    <source>
        <dbReference type="PROSITE-ProRule" id="PRU00175"/>
    </source>
</evidence>
<feature type="coiled-coil region" evidence="10">
    <location>
        <begin position="906"/>
        <end position="942"/>
    </location>
</feature>
<dbReference type="GO" id="GO:0000724">
    <property type="term" value="P:double-strand break repair via homologous recombination"/>
    <property type="evidence" value="ECO:0007669"/>
    <property type="project" value="TreeGrafter"/>
</dbReference>
<dbReference type="PROSITE" id="PS00518">
    <property type="entry name" value="ZF_RING_1"/>
    <property type="match status" value="1"/>
</dbReference>
<dbReference type="InterPro" id="IPR000330">
    <property type="entry name" value="SNF2_N"/>
</dbReference>
<feature type="compositionally biased region" description="Acidic residues" evidence="11">
    <location>
        <begin position="124"/>
        <end position="142"/>
    </location>
</feature>
<feature type="domain" description="Helicase C-terminal" evidence="14">
    <location>
        <begin position="1081"/>
        <end position="1238"/>
    </location>
</feature>
<dbReference type="GO" id="GO:0005737">
    <property type="term" value="C:cytoplasm"/>
    <property type="evidence" value="ECO:0007669"/>
    <property type="project" value="TreeGrafter"/>
</dbReference>
<dbReference type="CDD" id="cd18008">
    <property type="entry name" value="DEXDc_SHPRH-like"/>
    <property type="match status" value="1"/>
</dbReference>
<dbReference type="SMART" id="SM00184">
    <property type="entry name" value="RING"/>
    <property type="match status" value="1"/>
</dbReference>
<dbReference type="PANTHER" id="PTHR45626:SF16">
    <property type="entry name" value="ATP-DEPENDENT HELICASE ULS1"/>
    <property type="match status" value="1"/>
</dbReference>
<feature type="compositionally biased region" description="Basic and acidic residues" evidence="11">
    <location>
        <begin position="143"/>
        <end position="152"/>
    </location>
</feature>
<feature type="compositionally biased region" description="Polar residues" evidence="11">
    <location>
        <begin position="102"/>
        <end position="116"/>
    </location>
</feature>
<dbReference type="Gene3D" id="3.40.50.300">
    <property type="entry name" value="P-loop containing nucleotide triphosphate hydrolases"/>
    <property type="match status" value="1"/>
</dbReference>
<dbReference type="PROSITE" id="PS50089">
    <property type="entry name" value="ZF_RING_2"/>
    <property type="match status" value="1"/>
</dbReference>
<evidence type="ECO:0000256" key="7">
    <source>
        <dbReference type="ARBA" id="ARBA00022833"/>
    </source>
</evidence>
<feature type="compositionally biased region" description="Low complexity" evidence="11">
    <location>
        <begin position="391"/>
        <end position="405"/>
    </location>
</feature>
<dbReference type="InterPro" id="IPR027417">
    <property type="entry name" value="P-loop_NTPase"/>
</dbReference>
<evidence type="ECO:0000256" key="8">
    <source>
        <dbReference type="ARBA" id="ARBA00022840"/>
    </source>
</evidence>
<keyword evidence="2" id="KW-0479">Metal-binding</keyword>
<dbReference type="Gene3D" id="3.40.50.10810">
    <property type="entry name" value="Tandem AAA-ATPase domain"/>
    <property type="match status" value="1"/>
</dbReference>
<reference evidence="15" key="1">
    <citation type="submission" date="2014-02" db="EMBL/GenBank/DDBJ databases">
        <authorList>
            <person name="Genoscope - CEA"/>
        </authorList>
    </citation>
    <scope>NUCLEOTIDE SEQUENCE</scope>
    <source>
        <strain evidence="15">LS3</strain>
    </source>
</reference>
<keyword evidence="7" id="KW-0862">Zinc</keyword>
<dbReference type="AlphaFoldDB" id="A0A060T4V2"/>
<dbReference type="Pfam" id="PF00271">
    <property type="entry name" value="Helicase_C"/>
    <property type="match status" value="1"/>
</dbReference>
<dbReference type="SMART" id="SM00490">
    <property type="entry name" value="HELICc"/>
    <property type="match status" value="1"/>
</dbReference>
<evidence type="ECO:0000256" key="1">
    <source>
        <dbReference type="ARBA" id="ARBA00007025"/>
    </source>
</evidence>
<accession>A0A060T4V2</accession>
<evidence type="ECO:0000259" key="13">
    <source>
        <dbReference type="PROSITE" id="PS51192"/>
    </source>
</evidence>
<dbReference type="InterPro" id="IPR013083">
    <property type="entry name" value="Znf_RING/FYVE/PHD"/>
</dbReference>
<dbReference type="InterPro" id="IPR001650">
    <property type="entry name" value="Helicase_C-like"/>
</dbReference>
<dbReference type="InterPro" id="IPR049730">
    <property type="entry name" value="SNF2/RAD54-like_C"/>
</dbReference>
<name>A0A060T4V2_BLAAD</name>
<keyword evidence="5" id="KW-0378">Hydrolase</keyword>
<dbReference type="SMART" id="SM00487">
    <property type="entry name" value="DEXDc"/>
    <property type="match status" value="1"/>
</dbReference>
<feature type="domain" description="Helicase ATP-binding" evidence="13">
    <location>
        <begin position="471"/>
        <end position="672"/>
    </location>
</feature>
<dbReference type="InterPro" id="IPR038718">
    <property type="entry name" value="SNF2-like_sf"/>
</dbReference>
<proteinExistence type="inferred from homology"/>
<feature type="compositionally biased region" description="Basic and acidic residues" evidence="11">
    <location>
        <begin position="964"/>
        <end position="982"/>
    </location>
</feature>
<feature type="compositionally biased region" description="Basic and acidic residues" evidence="11">
    <location>
        <begin position="203"/>
        <end position="216"/>
    </location>
</feature>
<dbReference type="GO" id="GO:0005524">
    <property type="term" value="F:ATP binding"/>
    <property type="evidence" value="ECO:0007669"/>
    <property type="project" value="UniProtKB-KW"/>
</dbReference>
<evidence type="ECO:0000256" key="2">
    <source>
        <dbReference type="ARBA" id="ARBA00022723"/>
    </source>
</evidence>
<reference evidence="15" key="2">
    <citation type="submission" date="2014-06" db="EMBL/GenBank/DDBJ databases">
        <title>The complete genome of Blastobotrys (Arxula) adeninivorans LS3 - a yeast of biotechnological interest.</title>
        <authorList>
            <person name="Kunze G."/>
            <person name="Gaillardin C."/>
            <person name="Czernicka M."/>
            <person name="Durrens P."/>
            <person name="Martin T."/>
            <person name="Boer E."/>
            <person name="Gabaldon T."/>
            <person name="Cruz J."/>
            <person name="Talla E."/>
            <person name="Marck C."/>
            <person name="Goffeau A."/>
            <person name="Barbe V."/>
            <person name="Baret P."/>
            <person name="Baronian K."/>
            <person name="Beier S."/>
            <person name="Bleykasten C."/>
            <person name="Bode R."/>
            <person name="Casaregola S."/>
            <person name="Despons L."/>
            <person name="Fairhead C."/>
            <person name="Giersberg M."/>
            <person name="Gierski P."/>
            <person name="Hahnel U."/>
            <person name="Hartmann A."/>
            <person name="Jankowska D."/>
            <person name="Jubin C."/>
            <person name="Jung P."/>
            <person name="Lafontaine I."/>
            <person name="Leh-Louis V."/>
            <person name="Lemaire M."/>
            <person name="Marcet-Houben M."/>
            <person name="Mascher M."/>
            <person name="Morel G."/>
            <person name="Richard G.-F."/>
            <person name="Riechen J."/>
            <person name="Sacerdot C."/>
            <person name="Sarkar A."/>
            <person name="Savel G."/>
            <person name="Schacherer J."/>
            <person name="Sherman D."/>
            <person name="Straub M.-L."/>
            <person name="Stein N."/>
            <person name="Thierry A."/>
            <person name="Trautwein-Schult A."/>
            <person name="Westhof E."/>
            <person name="Worch S."/>
            <person name="Dujon B."/>
            <person name="Souciet J.-L."/>
            <person name="Wincker P."/>
            <person name="Scholz U."/>
            <person name="Neuveglise N."/>
        </authorList>
    </citation>
    <scope>NUCLEOTIDE SEQUENCE</scope>
    <source>
        <strain evidence="15">LS3</strain>
    </source>
</reference>
<feature type="compositionally biased region" description="Polar residues" evidence="11">
    <location>
        <begin position="1"/>
        <end position="10"/>
    </location>
</feature>
<evidence type="ECO:0000256" key="11">
    <source>
        <dbReference type="SAM" id="MobiDB-lite"/>
    </source>
</evidence>